<dbReference type="RefSeq" id="WP_013022705.1">
    <property type="nucleotide sequence ID" value="NC_013949.1"/>
</dbReference>
<feature type="chain" id="PRO_5003051517" evidence="1">
    <location>
        <begin position="18"/>
        <end position="162"/>
    </location>
</feature>
<evidence type="ECO:0000313" key="3">
    <source>
        <dbReference type="Proteomes" id="UP000001522"/>
    </source>
</evidence>
<sequence length="162" mass="17687">MKKIILGLVLFTSSVFAFSIGSLQVSPEIGGNISYQNTKGTKFTFGGYSRIWFGISRIVIAPQVKYDVIYQGKANYYNLQAGGLIGFEMPVVPITPYIGVSWSKFYNIGLQNAAAFNYGVKFNIPSVRFLTFGVDGVYQAPKIIGGGRLGMNRIGVTLGVEF</sequence>
<keyword evidence="1" id="KW-0732">Signal</keyword>
<protein>
    <submittedName>
        <fullName evidence="2">Putative outer membrane protein</fullName>
    </submittedName>
</protein>
<dbReference type="HOGENOM" id="CLU_137880_0_0_7"/>
<dbReference type="STRING" id="679897.HMU03510"/>
<dbReference type="Proteomes" id="UP000001522">
    <property type="component" value="Chromosome"/>
</dbReference>
<organism evidence="2 3">
    <name type="scientific">Helicobacter mustelae (strain ATCC 43772 / CCUG 25715 / CIP 103759 / LMG 18044 / NCTC 12198 / R85-136P)</name>
    <name type="common">Campylobacter mustelae</name>
    <dbReference type="NCBI Taxonomy" id="679897"/>
    <lineage>
        <taxon>Bacteria</taxon>
        <taxon>Pseudomonadati</taxon>
        <taxon>Campylobacterota</taxon>
        <taxon>Epsilonproteobacteria</taxon>
        <taxon>Campylobacterales</taxon>
        <taxon>Helicobacteraceae</taxon>
        <taxon>Helicobacter</taxon>
    </lineage>
</organism>
<accession>D3UGJ2</accession>
<dbReference type="EMBL" id="FN555004">
    <property type="protein sequence ID" value="CBG39613.1"/>
    <property type="molecule type" value="Genomic_DNA"/>
</dbReference>
<reference evidence="2 3" key="1">
    <citation type="journal article" date="2010" name="BMC Genomics">
        <title>Comparative genomics and proteomics of Helicobacter mustelae, an ulcerogenic and carcinogenic gastric pathogen.</title>
        <authorList>
            <person name="O'Toole P.W."/>
            <person name="Snelling W.J."/>
            <person name="Canchaya C."/>
            <person name="Forde B.M."/>
            <person name="Hardie K.R."/>
            <person name="Josenhans C."/>
            <person name="Graham R.L.J."/>
            <person name="McMullan G."/>
            <person name="Parkhill J."/>
            <person name="Belda E."/>
            <person name="Bentley S.D."/>
        </authorList>
    </citation>
    <scope>NUCLEOTIDE SEQUENCE [LARGE SCALE GENOMIC DNA]</scope>
    <source>
        <strain evidence="3">ATCC 43772 / LMG 18044 / NCTC 12198 / 12198</strain>
    </source>
</reference>
<evidence type="ECO:0000313" key="2">
    <source>
        <dbReference type="EMBL" id="CBG39613.1"/>
    </source>
</evidence>
<keyword evidence="3" id="KW-1185">Reference proteome</keyword>
<dbReference type="AlphaFoldDB" id="D3UGJ2"/>
<evidence type="ECO:0000256" key="1">
    <source>
        <dbReference type="SAM" id="SignalP"/>
    </source>
</evidence>
<proteinExistence type="predicted"/>
<feature type="signal peptide" evidence="1">
    <location>
        <begin position="1"/>
        <end position="17"/>
    </location>
</feature>
<name>D3UGJ2_HELM1</name>
<dbReference type="KEGG" id="hms:HMU03510"/>
<gene>
    <name evidence="2" type="ordered locus">HMU03510</name>
</gene>